<dbReference type="EnsemblMetazoa" id="CJA25928.1">
    <property type="protein sequence ID" value="CJA25928.1"/>
    <property type="gene ID" value="WBGene00181500"/>
</dbReference>
<reference evidence="2" key="2">
    <citation type="submission" date="2022-06" db="UniProtKB">
        <authorList>
            <consortium name="EnsemblMetazoa"/>
        </authorList>
    </citation>
    <scope>IDENTIFICATION</scope>
    <source>
        <strain evidence="2">DF5081</strain>
    </source>
</reference>
<protein>
    <submittedName>
        <fullName evidence="2">Uncharacterized protein</fullName>
    </submittedName>
</protein>
<proteinExistence type="predicted"/>
<evidence type="ECO:0000313" key="3">
    <source>
        <dbReference type="Proteomes" id="UP000005237"/>
    </source>
</evidence>
<dbReference type="Proteomes" id="UP000005237">
    <property type="component" value="Unassembled WGS sequence"/>
</dbReference>
<evidence type="ECO:0000313" key="2">
    <source>
        <dbReference type="EnsemblMetazoa" id="CJA25928.1"/>
    </source>
</evidence>
<name>A0A8R1IA09_CAEJA</name>
<keyword evidence="3" id="KW-1185">Reference proteome</keyword>
<feature type="region of interest" description="Disordered" evidence="1">
    <location>
        <begin position="84"/>
        <end position="105"/>
    </location>
</feature>
<organism evidence="2 3">
    <name type="scientific">Caenorhabditis japonica</name>
    <dbReference type="NCBI Taxonomy" id="281687"/>
    <lineage>
        <taxon>Eukaryota</taxon>
        <taxon>Metazoa</taxon>
        <taxon>Ecdysozoa</taxon>
        <taxon>Nematoda</taxon>
        <taxon>Chromadorea</taxon>
        <taxon>Rhabditida</taxon>
        <taxon>Rhabditina</taxon>
        <taxon>Rhabditomorpha</taxon>
        <taxon>Rhabditoidea</taxon>
        <taxon>Rhabditidae</taxon>
        <taxon>Peloderinae</taxon>
        <taxon>Caenorhabditis</taxon>
    </lineage>
</organism>
<sequence length="169" mass="19077">MISVFDQEKTRSIAAAATTRSNRDVPHIGAPIAVSSVIREAVPIKRKRHHFDNARCEEENPPKDVTKPLVTSIVLAHIQSFRARSSERDTPIEDPKKPQFAPAEADPEQMVPIPVTQFEIFVHHAHRGFAAVLPPVHQATTVNNRPVLRFIYFFRDLHRKAQQVAHTTS</sequence>
<reference evidence="3" key="1">
    <citation type="submission" date="2010-08" db="EMBL/GenBank/DDBJ databases">
        <authorList>
            <consortium name="Caenorhabditis japonica Sequencing Consortium"/>
            <person name="Wilson R.K."/>
        </authorList>
    </citation>
    <scope>NUCLEOTIDE SEQUENCE [LARGE SCALE GENOMIC DNA]</scope>
    <source>
        <strain evidence="3">DF5081</strain>
    </source>
</reference>
<feature type="compositionally biased region" description="Basic and acidic residues" evidence="1">
    <location>
        <begin position="84"/>
        <end position="97"/>
    </location>
</feature>
<accession>A0A8R1IA09</accession>
<evidence type="ECO:0000256" key="1">
    <source>
        <dbReference type="SAM" id="MobiDB-lite"/>
    </source>
</evidence>